<protein>
    <submittedName>
        <fullName evidence="11">Growth differentiation factor 2</fullName>
    </submittedName>
</protein>
<dbReference type="RefSeq" id="XP_018582001.1">
    <property type="nucleotide sequence ID" value="XM_018726485.1"/>
</dbReference>
<dbReference type="FunFam" id="2.10.90.10:FF:000001">
    <property type="entry name" value="Bone morphogenetic protein 4"/>
    <property type="match status" value="1"/>
</dbReference>
<dbReference type="InterPro" id="IPR029034">
    <property type="entry name" value="Cystine-knot_cytokine"/>
</dbReference>
<evidence type="ECO:0000256" key="7">
    <source>
        <dbReference type="ARBA" id="ARBA00023180"/>
    </source>
</evidence>
<keyword evidence="6" id="KW-1015">Disulfide bond</keyword>
<dbReference type="Pfam" id="PF00688">
    <property type="entry name" value="TGFb_propeptide"/>
    <property type="match status" value="1"/>
</dbReference>
<evidence type="ECO:0000256" key="2">
    <source>
        <dbReference type="ARBA" id="ARBA00006656"/>
    </source>
</evidence>
<reference evidence="11 12" key="1">
    <citation type="submission" date="2019-04" db="EMBL/GenBank/DDBJ databases">
        <authorList>
            <consortium name="Wellcome Sanger Institute Data Sharing"/>
        </authorList>
    </citation>
    <scope>NUCLEOTIDE SEQUENCE [LARGE SCALE GENOMIC DNA]</scope>
</reference>
<dbReference type="PANTHER" id="PTHR11848">
    <property type="entry name" value="TGF-BETA FAMILY"/>
    <property type="match status" value="1"/>
</dbReference>
<dbReference type="GO" id="GO:0005615">
    <property type="term" value="C:extracellular space"/>
    <property type="evidence" value="ECO:0007669"/>
    <property type="project" value="TreeGrafter"/>
</dbReference>
<accession>A0A8C9WAP0</accession>
<evidence type="ECO:0000313" key="12">
    <source>
        <dbReference type="Proteomes" id="UP000694397"/>
    </source>
</evidence>
<dbReference type="GO" id="GO:0008083">
    <property type="term" value="F:growth factor activity"/>
    <property type="evidence" value="ECO:0007669"/>
    <property type="project" value="UniProtKB-KW"/>
</dbReference>
<evidence type="ECO:0000313" key="11">
    <source>
        <dbReference type="Ensembl" id="ENSSFOP00015072451.1"/>
    </source>
</evidence>
<dbReference type="PROSITE" id="PS00250">
    <property type="entry name" value="TGF_BETA_1"/>
    <property type="match status" value="1"/>
</dbReference>
<evidence type="ECO:0000256" key="1">
    <source>
        <dbReference type="ARBA" id="ARBA00004613"/>
    </source>
</evidence>
<keyword evidence="7" id="KW-0325">Glycoprotein</keyword>
<dbReference type="SUPFAM" id="SSF57501">
    <property type="entry name" value="Cystine-knot cytokines"/>
    <property type="match status" value="1"/>
</dbReference>
<dbReference type="PROSITE" id="PS51362">
    <property type="entry name" value="TGF_BETA_2"/>
    <property type="match status" value="1"/>
</dbReference>
<comment type="subcellular location">
    <subcellularLocation>
        <location evidence="1">Secreted</location>
    </subcellularLocation>
</comment>
<dbReference type="CTD" id="2658"/>
<dbReference type="Pfam" id="PF00019">
    <property type="entry name" value="TGF_beta"/>
    <property type="match status" value="1"/>
</dbReference>
<dbReference type="Gene3D" id="2.60.120.970">
    <property type="match status" value="1"/>
</dbReference>
<evidence type="ECO:0000256" key="4">
    <source>
        <dbReference type="ARBA" id="ARBA00022729"/>
    </source>
</evidence>
<evidence type="ECO:0000256" key="8">
    <source>
        <dbReference type="RuleBase" id="RU000354"/>
    </source>
</evidence>
<dbReference type="InterPro" id="IPR017948">
    <property type="entry name" value="TGFb_CS"/>
</dbReference>
<name>A0A8C9WAP0_SCLFO</name>
<proteinExistence type="inferred from homology"/>
<dbReference type="InterPro" id="IPR015615">
    <property type="entry name" value="TGF-beta-rel"/>
</dbReference>
<organism evidence="11 12">
    <name type="scientific">Scleropages formosus</name>
    <name type="common">Asian bonytongue</name>
    <name type="synonym">Osteoglossum formosum</name>
    <dbReference type="NCBI Taxonomy" id="113540"/>
    <lineage>
        <taxon>Eukaryota</taxon>
        <taxon>Metazoa</taxon>
        <taxon>Chordata</taxon>
        <taxon>Craniata</taxon>
        <taxon>Vertebrata</taxon>
        <taxon>Euteleostomi</taxon>
        <taxon>Actinopterygii</taxon>
        <taxon>Neopterygii</taxon>
        <taxon>Teleostei</taxon>
        <taxon>Osteoglossocephala</taxon>
        <taxon>Osteoglossomorpha</taxon>
        <taxon>Osteoglossiformes</taxon>
        <taxon>Osteoglossidae</taxon>
        <taxon>Scleropages</taxon>
    </lineage>
</organism>
<keyword evidence="3" id="KW-0964">Secreted</keyword>
<dbReference type="GO" id="GO:0005125">
    <property type="term" value="F:cytokine activity"/>
    <property type="evidence" value="ECO:0007669"/>
    <property type="project" value="TreeGrafter"/>
</dbReference>
<dbReference type="GO" id="GO:0030509">
    <property type="term" value="P:BMP signaling pathway"/>
    <property type="evidence" value="ECO:0007669"/>
    <property type="project" value="TreeGrafter"/>
</dbReference>
<dbReference type="Gene3D" id="2.10.90.10">
    <property type="entry name" value="Cystine-knot cytokines"/>
    <property type="match status" value="1"/>
</dbReference>
<keyword evidence="12" id="KW-1185">Reference proteome</keyword>
<evidence type="ECO:0000256" key="6">
    <source>
        <dbReference type="ARBA" id="ARBA00023157"/>
    </source>
</evidence>
<dbReference type="GO" id="GO:0001525">
    <property type="term" value="P:angiogenesis"/>
    <property type="evidence" value="ECO:0007669"/>
    <property type="project" value="Ensembl"/>
</dbReference>
<dbReference type="GeneID" id="108918879"/>
<dbReference type="PANTHER" id="PTHR11848:SF157">
    <property type="entry name" value="GROWTH_DIFFERENTIATION FACTOR 2"/>
    <property type="match status" value="1"/>
</dbReference>
<dbReference type="SMART" id="SM00204">
    <property type="entry name" value="TGFB"/>
    <property type="match status" value="1"/>
</dbReference>
<feature type="signal peptide" evidence="9">
    <location>
        <begin position="1"/>
        <end position="24"/>
    </location>
</feature>
<evidence type="ECO:0000256" key="5">
    <source>
        <dbReference type="ARBA" id="ARBA00023030"/>
    </source>
</evidence>
<reference evidence="11" key="2">
    <citation type="submission" date="2025-08" db="UniProtKB">
        <authorList>
            <consortium name="Ensembl"/>
        </authorList>
    </citation>
    <scope>IDENTIFICATION</scope>
</reference>
<evidence type="ECO:0000256" key="3">
    <source>
        <dbReference type="ARBA" id="ARBA00022525"/>
    </source>
</evidence>
<dbReference type="PROSITE" id="PS51257">
    <property type="entry name" value="PROKAR_LIPOPROTEIN"/>
    <property type="match status" value="1"/>
</dbReference>
<dbReference type="InterPro" id="IPR001111">
    <property type="entry name" value="TGF-b_propeptide"/>
</dbReference>
<dbReference type="GeneTree" id="ENSGT00940000159802"/>
<keyword evidence="5 8" id="KW-0339">Growth factor</keyword>
<keyword evidence="4 9" id="KW-0732">Signal</keyword>
<dbReference type="Ensembl" id="ENSSFOT00015051217.1">
    <property type="protein sequence ID" value="ENSSFOP00015072451.1"/>
    <property type="gene ID" value="ENSSFOG00015032267.1"/>
</dbReference>
<evidence type="ECO:0000256" key="9">
    <source>
        <dbReference type="SAM" id="SignalP"/>
    </source>
</evidence>
<dbReference type="AlphaFoldDB" id="A0A8C9WAP0"/>
<dbReference type="InterPro" id="IPR001839">
    <property type="entry name" value="TGF-b_C"/>
</dbReference>
<dbReference type="OrthoDB" id="5987191at2759"/>
<sequence length="408" mass="46180">MQLVRSLLFPLCFSLMVSFGSCWCKPLGGIGSEEGYFGSAEEDLAEEEDTQARLESLLGNMKETLLRKLNLSAVPQEQGRIDPPPFMMELYNRYATDTSSGPQADVIRSFSLQEITRSETCGNRSEHRLLFNVSIPCHEHVTMAELRLFTLFKRPAAACSRTRATIQIYGMEYGRGRSALRFLSSRTVEAAHQSWEAFDVTHENEAWKARGQSASEFEVHIERGECGPSAAGEFDISLSLNDNSSAVLIVFSDDLRNKKDRRKVWNDLQSAITQTADRHPSGAHEEMENNKFPIIAHPRKKRQTRKDYCRRTSLRVNFKDIGWDSWIVAPMEYEAFECRGVCYFPLTDDVSPSKHALIQTLVNLSNPKKANLACCVPTKLDPITVMYQENGILTMRHLYEEMKVAACG</sequence>
<feature type="domain" description="TGF-beta family profile" evidence="10">
    <location>
        <begin position="299"/>
        <end position="408"/>
    </location>
</feature>
<reference evidence="11" key="3">
    <citation type="submission" date="2025-09" db="UniProtKB">
        <authorList>
            <consortium name="Ensembl"/>
        </authorList>
    </citation>
    <scope>IDENTIFICATION</scope>
</reference>
<dbReference type="Proteomes" id="UP000694397">
    <property type="component" value="Chromosome 24"/>
</dbReference>
<evidence type="ECO:0000259" key="10">
    <source>
        <dbReference type="PROSITE" id="PS51362"/>
    </source>
</evidence>
<gene>
    <name evidence="11" type="primary">GDF2</name>
    <name evidence="11" type="synonym">gdf2</name>
</gene>
<feature type="chain" id="PRO_5034140948" evidence="9">
    <location>
        <begin position="25"/>
        <end position="408"/>
    </location>
</feature>
<comment type="similarity">
    <text evidence="2 8">Belongs to the TGF-beta family.</text>
</comment>